<protein>
    <submittedName>
        <fullName evidence="3">AAA family ATPase</fullName>
    </submittedName>
</protein>
<dbReference type="Gene3D" id="3.40.50.300">
    <property type="entry name" value="P-loop containing nucleotide triphosphate hydrolases"/>
    <property type="match status" value="1"/>
</dbReference>
<evidence type="ECO:0000259" key="2">
    <source>
        <dbReference type="PROSITE" id="PS50011"/>
    </source>
</evidence>
<dbReference type="Gene3D" id="3.60.40.10">
    <property type="entry name" value="PPM-type phosphatase domain"/>
    <property type="match status" value="1"/>
</dbReference>
<dbReference type="Pfam" id="PF07228">
    <property type="entry name" value="SpoIIE"/>
    <property type="match status" value="1"/>
</dbReference>
<gene>
    <name evidence="3" type="ORF">PMH09_15935</name>
</gene>
<proteinExistence type="predicted"/>
<dbReference type="InterPro" id="IPR041664">
    <property type="entry name" value="AAA_16"/>
</dbReference>
<dbReference type="Proteomes" id="UP001232992">
    <property type="component" value="Unassembled WGS sequence"/>
</dbReference>
<dbReference type="PANTHER" id="PTHR43642">
    <property type="entry name" value="HYBRID SIGNAL TRANSDUCTION HISTIDINE KINASE G"/>
    <property type="match status" value="1"/>
</dbReference>
<keyword evidence="1" id="KW-0175">Coiled coil</keyword>
<accession>A0ABT7BZP8</accession>
<dbReference type="InterPro" id="IPR000719">
    <property type="entry name" value="Prot_kinase_dom"/>
</dbReference>
<dbReference type="InterPro" id="IPR029016">
    <property type="entry name" value="GAF-like_dom_sf"/>
</dbReference>
<dbReference type="SMART" id="SM00065">
    <property type="entry name" value="GAF"/>
    <property type="match status" value="1"/>
</dbReference>
<dbReference type="InterPro" id="IPR003018">
    <property type="entry name" value="GAF"/>
</dbReference>
<keyword evidence="4" id="KW-1185">Reference proteome</keyword>
<dbReference type="SUPFAM" id="SSF52540">
    <property type="entry name" value="P-loop containing nucleoside triphosphate hydrolases"/>
    <property type="match status" value="1"/>
</dbReference>
<dbReference type="SMART" id="SM00331">
    <property type="entry name" value="PP2C_SIG"/>
    <property type="match status" value="1"/>
</dbReference>
<dbReference type="InterPro" id="IPR011009">
    <property type="entry name" value="Kinase-like_dom_sf"/>
</dbReference>
<reference evidence="3 4" key="1">
    <citation type="submission" date="2023-01" db="EMBL/GenBank/DDBJ databases">
        <title>Novel diversity within Roseofilum (Cyanobacteria; Desertifilaceae) from marine benthic mats with descriptions of four novel species.</title>
        <authorList>
            <person name="Wang Y."/>
            <person name="Berthold D.E."/>
            <person name="Hu J."/>
            <person name="Lefler F.W."/>
            <person name="Laughinghouse H.D. IV."/>
        </authorList>
    </citation>
    <scope>NUCLEOTIDE SEQUENCE [LARGE SCALE GENOMIC DNA]</scope>
    <source>
        <strain evidence="3 4">BLCC-M143</strain>
    </source>
</reference>
<dbReference type="InterPro" id="IPR053159">
    <property type="entry name" value="Hybrid_Histidine_Kinase"/>
</dbReference>
<dbReference type="Gene3D" id="1.10.510.10">
    <property type="entry name" value="Transferase(Phosphotransferase) domain 1"/>
    <property type="match status" value="1"/>
</dbReference>
<dbReference type="Pfam" id="PF00069">
    <property type="entry name" value="Pkinase"/>
    <property type="match status" value="1"/>
</dbReference>
<dbReference type="PROSITE" id="PS50011">
    <property type="entry name" value="PROTEIN_KINASE_DOM"/>
    <property type="match status" value="1"/>
</dbReference>
<dbReference type="InterPro" id="IPR036457">
    <property type="entry name" value="PPM-type-like_dom_sf"/>
</dbReference>
<feature type="domain" description="Protein kinase" evidence="2">
    <location>
        <begin position="7"/>
        <end position="265"/>
    </location>
</feature>
<dbReference type="PANTHER" id="PTHR43642:SF1">
    <property type="entry name" value="HYBRID SIGNAL TRANSDUCTION HISTIDINE KINASE G"/>
    <property type="match status" value="1"/>
</dbReference>
<feature type="coiled-coil region" evidence="1">
    <location>
        <begin position="1479"/>
        <end position="1513"/>
    </location>
</feature>
<dbReference type="CDD" id="cd14014">
    <property type="entry name" value="STKc_PknB_like"/>
    <property type="match status" value="1"/>
</dbReference>
<evidence type="ECO:0000256" key="1">
    <source>
        <dbReference type="SAM" id="Coils"/>
    </source>
</evidence>
<name>A0ABT7BZP8_9CYAN</name>
<evidence type="ECO:0000313" key="4">
    <source>
        <dbReference type="Proteomes" id="UP001232992"/>
    </source>
</evidence>
<dbReference type="SUPFAM" id="SSF56112">
    <property type="entry name" value="Protein kinase-like (PK-like)"/>
    <property type="match status" value="1"/>
</dbReference>
<dbReference type="Pfam" id="PF01590">
    <property type="entry name" value="GAF"/>
    <property type="match status" value="1"/>
</dbReference>
<sequence>MLNLAGYEEHELVYAGNRTLVYRGVRSRDEQPVIVKVLRNPNPSFKELVQFRNQYVLARELEHPHVMQPLSLERYGNSYALIMPDSGAIALSQYWRSSKSSHQEFFSLAIQISEALHYLSRQRIIHKNIQPANIIIQPETHHIELIDFSISSLLPKEQQQLLSPNVLEGSLSYISPEQTGRMNRGIDYRTDFYSLGVTFYELLVGKLPFTRDDSIELVHDHIAQIPQFPADCDIPPVLQEIVFKLMAKNAEDRYQSALGLKHDLQRCVRHLEIDRELVLFNLGEEDRSDRFIIPEKLYGREIQVETLLAAFDRVAQGQIEMMLVAGFSGIGKTAVVNEVHKPIVKKRGYFIKGKYDQFNRNIPFSAFVQAFRELMSQLLGESDEVLAEWNKKILQALGENAQVVIEVVPELERIIGPQPQAPELDGNAAQNRFNLLFEKFIAVFATQEHPLVIFLDDLQWADSASLNLLEVLMSNRDRGYLLLLGAYRDNEVFPTHPLILTLEELGKNQASISTITLEPLASDRINQLIADTLICGTDRVQPLTDFVYQQTQGNPFFTTQFLKGLHEDKLLEFEFDSGNWEWNSIEIGKASLSNDVVEFMASRLRNLPEHTRGILKLAACIGNQFDLETLSIVCETSKNQVASDLWEALQEGLVLPISENYKFFQKLNLHEASDEDMVLVGYRFLHDRVQQAAYSLIAQEQKQATHLKIGQQLLQRLSEEEQEEQLFTIVNHLNRARELILENSEREKLARLNLKASHKANNAVAYEASRDYCYEAEKFLDADSWETHYELRFDLAIATIKAEHLNYNLETATELCKATLEKAQTLLHKTQVQEFEILFKINENQMNESIALAREILIPLGITLPTDPEQMKAESEILRKAVEIPTAEIAALEDLPVISDREKEAVVSIMMNTSSAGYIAQPNLYPLMILHSVRYCMEYGNSALGVVAYTWHASILCGIHNNIQDGYEFGLLSLKLIDKFNARAFETKVRNLFNLFIRPWKEHLKNAVDDYPKVVQSGFDNGDFEYACYSSTHLCNYMFYIGAPLEKVIEAHQRYLPPVAKAQYYYQENAIRIYQQVVANLVEEHDRPQYLQGKYLDSQTKLPIWIEKNIALLVFSFYEAQTRLFYLFDDRIAALESGKLGWEYWNAAVSTPYLSEFIFYYSLVILAQDELSPEQIEWLNEHEQKVKVWAQFAPMNFQHKYDLIQAELCRQIEENFAAADLYDRAIAGAKEHQFLQEEALANELAAKFYLSWKKEKIAAGYMQEAYYIYAQWGAKAKTDRLEAKYPQLLSAIRKNAAPTSDGETLITNSNETSNGLDLTSVIKASHVLSEEISLKSLLSKLMHILIENAGATQGTLILNNSGTWEMTAQYIQGTCNLSILPLNDVENIPHNVINWVKRTQEIVLINNLSNSHVFSTDFYLLQKPTQSLVCTPILNQGQLIGILYLENHLTAEAFTSDRLEVLNLLTTQAAISINNARFYQTLEDKVEQRTTELVTANQEIAMLNQRLQAENLRLGAELDIARRVQEMILPRPEELNSITSLDIAGYMAPADEVGGDYYDVLVEDGVVTIGIGDVTGHGLESGLVMMMAQTVIRAMKELGEEDPVRFLNTVNRTLFKNVERMEVDRQLTLAILNYAEGYLSISGQHEEVLVIRADGSLESVDTLELGMTVGLIDDITEFIAQVTVNLEPGDGVVLYTDGIPEAENQAGQLYGLERLCEVVQQHWSRSAREIQEETIADVQNFIGDSKVFDDITLLVLKEQGMYSSALLN</sequence>
<evidence type="ECO:0000313" key="3">
    <source>
        <dbReference type="EMBL" id="MDJ1184678.1"/>
    </source>
</evidence>
<dbReference type="Pfam" id="PF13191">
    <property type="entry name" value="AAA_16"/>
    <property type="match status" value="1"/>
</dbReference>
<dbReference type="Gene3D" id="3.30.450.40">
    <property type="match status" value="1"/>
</dbReference>
<organism evidence="3 4">
    <name type="scientific">Roseofilum casamattae BLCC-M143</name>
    <dbReference type="NCBI Taxonomy" id="3022442"/>
    <lineage>
        <taxon>Bacteria</taxon>
        <taxon>Bacillati</taxon>
        <taxon>Cyanobacteriota</taxon>
        <taxon>Cyanophyceae</taxon>
        <taxon>Desertifilales</taxon>
        <taxon>Desertifilaceae</taxon>
        <taxon>Roseofilum</taxon>
        <taxon>Roseofilum casamattae</taxon>
    </lineage>
</organism>
<dbReference type="InterPro" id="IPR001932">
    <property type="entry name" value="PPM-type_phosphatase-like_dom"/>
</dbReference>
<dbReference type="EMBL" id="JAQOSQ010000018">
    <property type="protein sequence ID" value="MDJ1184678.1"/>
    <property type="molecule type" value="Genomic_DNA"/>
</dbReference>
<dbReference type="SUPFAM" id="SSF55781">
    <property type="entry name" value="GAF domain-like"/>
    <property type="match status" value="1"/>
</dbReference>
<dbReference type="InterPro" id="IPR027417">
    <property type="entry name" value="P-loop_NTPase"/>
</dbReference>
<comment type="caution">
    <text evidence="3">The sequence shown here is derived from an EMBL/GenBank/DDBJ whole genome shotgun (WGS) entry which is preliminary data.</text>
</comment>